<keyword evidence="2" id="KW-1185">Reference proteome</keyword>
<protein>
    <submittedName>
        <fullName evidence="1">Uncharacterized protein</fullName>
    </submittedName>
</protein>
<evidence type="ECO:0000313" key="2">
    <source>
        <dbReference type="Proteomes" id="UP000269692"/>
    </source>
</evidence>
<dbReference type="RefSeq" id="WP_121621586.1">
    <property type="nucleotide sequence ID" value="NZ_JACIIW010000004.1"/>
</dbReference>
<evidence type="ECO:0000313" key="1">
    <source>
        <dbReference type="EMBL" id="RLP81771.1"/>
    </source>
</evidence>
<proteinExistence type="predicted"/>
<dbReference type="EMBL" id="RCTF01000001">
    <property type="protein sequence ID" value="RLP81771.1"/>
    <property type="molecule type" value="Genomic_DNA"/>
</dbReference>
<dbReference type="Proteomes" id="UP000269692">
    <property type="component" value="Unassembled WGS sequence"/>
</dbReference>
<dbReference type="AlphaFoldDB" id="A0A3L7AQ62"/>
<gene>
    <name evidence="1" type="ORF">D9R14_01885</name>
</gene>
<name>A0A3L7AQ62_9HYPH</name>
<organism evidence="1 2">
    <name type="scientific">Xanthobacter tagetidis</name>
    <dbReference type="NCBI Taxonomy" id="60216"/>
    <lineage>
        <taxon>Bacteria</taxon>
        <taxon>Pseudomonadati</taxon>
        <taxon>Pseudomonadota</taxon>
        <taxon>Alphaproteobacteria</taxon>
        <taxon>Hyphomicrobiales</taxon>
        <taxon>Xanthobacteraceae</taxon>
        <taxon>Xanthobacter</taxon>
    </lineage>
</organism>
<sequence>MSTLPNDPILIPDAGETEADDRHAALSYLNDAWVEAVRDGLDEDCLVQAALFSALRSLVATYGEEPCAEFVERLAGKVRAGEYTLVGRAH</sequence>
<comment type="caution">
    <text evidence="1">The sequence shown here is derived from an EMBL/GenBank/DDBJ whole genome shotgun (WGS) entry which is preliminary data.</text>
</comment>
<dbReference type="OrthoDB" id="9809513at2"/>
<reference evidence="1 2" key="1">
    <citation type="submission" date="2018-10" db="EMBL/GenBank/DDBJ databases">
        <title>Xanthobacter tagetidis genome sequencing and assembly.</title>
        <authorList>
            <person name="Maclea K.S."/>
            <person name="Goen A.E."/>
            <person name="Fatima S.A."/>
        </authorList>
    </citation>
    <scope>NUCLEOTIDE SEQUENCE [LARGE SCALE GENOMIC DNA]</scope>
    <source>
        <strain evidence="1 2">ATCC 700314</strain>
    </source>
</reference>
<accession>A0A3L7AQ62</accession>